<comment type="subcellular location">
    <subcellularLocation>
        <location evidence="1">Cell membrane</location>
        <topology evidence="1">Multi-pass membrane protein</topology>
    </subcellularLocation>
</comment>
<evidence type="ECO:0000256" key="6">
    <source>
        <dbReference type="SAM" id="MobiDB-lite"/>
    </source>
</evidence>
<feature type="compositionally biased region" description="Low complexity" evidence="6">
    <location>
        <begin position="71"/>
        <end position="87"/>
    </location>
</feature>
<evidence type="ECO:0000256" key="1">
    <source>
        <dbReference type="ARBA" id="ARBA00004651"/>
    </source>
</evidence>
<evidence type="ECO:0000259" key="8">
    <source>
        <dbReference type="Pfam" id="PF13396"/>
    </source>
</evidence>
<dbReference type="RefSeq" id="WP_259612230.1">
    <property type="nucleotide sequence ID" value="NZ_CP091139.2"/>
</dbReference>
<feature type="transmembrane region" description="Helical" evidence="7">
    <location>
        <begin position="35"/>
        <end position="54"/>
    </location>
</feature>
<feature type="compositionally biased region" description="Low complexity" evidence="6">
    <location>
        <begin position="122"/>
        <end position="137"/>
    </location>
</feature>
<keyword evidence="5 7" id="KW-0472">Membrane</keyword>
<proteinExistence type="predicted"/>
<protein>
    <submittedName>
        <fullName evidence="9">PLDc N-terminal domain-containing protein</fullName>
    </submittedName>
</protein>
<keyword evidence="4 7" id="KW-1133">Transmembrane helix</keyword>
<dbReference type="Pfam" id="PF13396">
    <property type="entry name" value="PLDc_N"/>
    <property type="match status" value="1"/>
</dbReference>
<organism evidence="9 10">
    <name type="scientific">Microbacterium elymi</name>
    <dbReference type="NCBI Taxonomy" id="2909587"/>
    <lineage>
        <taxon>Bacteria</taxon>
        <taxon>Bacillati</taxon>
        <taxon>Actinomycetota</taxon>
        <taxon>Actinomycetes</taxon>
        <taxon>Micrococcales</taxon>
        <taxon>Microbacteriaceae</taxon>
        <taxon>Microbacterium</taxon>
    </lineage>
</organism>
<gene>
    <name evidence="9" type="ORF">L2X98_20260</name>
</gene>
<feature type="domain" description="Cardiolipin synthase N-terminal" evidence="8">
    <location>
        <begin position="12"/>
        <end position="56"/>
    </location>
</feature>
<evidence type="ECO:0000313" key="9">
    <source>
        <dbReference type="EMBL" id="UUT35620.1"/>
    </source>
</evidence>
<evidence type="ECO:0000256" key="3">
    <source>
        <dbReference type="ARBA" id="ARBA00022692"/>
    </source>
</evidence>
<accession>A0ABY5NKD3</accession>
<feature type="region of interest" description="Disordered" evidence="6">
    <location>
        <begin position="106"/>
        <end position="137"/>
    </location>
</feature>
<reference evidence="9" key="1">
    <citation type="submission" date="2022-01" db="EMBL/GenBank/DDBJ databases">
        <title>Microbacterium eymi and Microbacterium rhizovicinus sp. nov., isolated from the rhizospheric soil of Elymus tsukushiensis, a plant native to the Dokdo Islands, Republic of Korea.</title>
        <authorList>
            <person name="Hwang Y.J."/>
        </authorList>
    </citation>
    <scope>NUCLEOTIDE SEQUENCE</scope>
    <source>
        <strain evidence="9">KUDC0405</strain>
    </source>
</reference>
<keyword evidence="10" id="KW-1185">Reference proteome</keyword>
<feature type="region of interest" description="Disordered" evidence="6">
    <location>
        <begin position="58"/>
        <end position="91"/>
    </location>
</feature>
<evidence type="ECO:0000256" key="4">
    <source>
        <dbReference type="ARBA" id="ARBA00022989"/>
    </source>
</evidence>
<dbReference type="EMBL" id="CP091139">
    <property type="protein sequence ID" value="UUT35620.1"/>
    <property type="molecule type" value="Genomic_DNA"/>
</dbReference>
<evidence type="ECO:0000256" key="5">
    <source>
        <dbReference type="ARBA" id="ARBA00023136"/>
    </source>
</evidence>
<feature type="compositionally biased region" description="Basic and acidic residues" evidence="6">
    <location>
        <begin position="106"/>
        <end position="116"/>
    </location>
</feature>
<name>A0ABY5NKD3_9MICO</name>
<keyword evidence="3 7" id="KW-0812">Transmembrane</keyword>
<sequence>MPFLFWLLVMAAMVFAVVDIVTHDEARIRFMPKFVWLILVILLPVLGVVLWFVLGREYPDRPPRQHRRARTAQAHGIRPLAAGPPAGHAHHRAQLADLEREIAQDRLRSEGRRRQSGDVGQSPADSSAEPSAGSSAE</sequence>
<dbReference type="InterPro" id="IPR027379">
    <property type="entry name" value="CLS_N"/>
</dbReference>
<dbReference type="Proteomes" id="UP001054811">
    <property type="component" value="Chromosome"/>
</dbReference>
<evidence type="ECO:0000313" key="10">
    <source>
        <dbReference type="Proteomes" id="UP001054811"/>
    </source>
</evidence>
<keyword evidence="2" id="KW-1003">Cell membrane</keyword>
<evidence type="ECO:0000256" key="7">
    <source>
        <dbReference type="SAM" id="Phobius"/>
    </source>
</evidence>
<evidence type="ECO:0000256" key="2">
    <source>
        <dbReference type="ARBA" id="ARBA00022475"/>
    </source>
</evidence>